<evidence type="ECO:0000313" key="1">
    <source>
        <dbReference type="EMBL" id="KRY03638.1"/>
    </source>
</evidence>
<gene>
    <name evidence="1" type="ORF">T01_6912</name>
</gene>
<organism evidence="1 2">
    <name type="scientific">Trichinella spiralis</name>
    <name type="common">Trichina worm</name>
    <dbReference type="NCBI Taxonomy" id="6334"/>
    <lineage>
        <taxon>Eukaryota</taxon>
        <taxon>Metazoa</taxon>
        <taxon>Ecdysozoa</taxon>
        <taxon>Nematoda</taxon>
        <taxon>Enoplea</taxon>
        <taxon>Dorylaimia</taxon>
        <taxon>Trichinellida</taxon>
        <taxon>Trichinellidae</taxon>
        <taxon>Trichinella</taxon>
    </lineage>
</organism>
<dbReference type="InParanoid" id="A0A0V0YTY5"/>
<keyword evidence="2" id="KW-1185">Reference proteome</keyword>
<proteinExistence type="predicted"/>
<accession>A0A0V0YTY5</accession>
<name>A0A0V0YTY5_TRISP</name>
<sequence length="68" mass="7685">LRDRLVCGLRDEAVQLRLFAKKVLTFQMAQEEALSAEAACKHVCEIRAVNVDSSAPNIHHMSSKRQTY</sequence>
<dbReference type="EMBL" id="JYDH01004979">
    <property type="protein sequence ID" value="KRY03638.1"/>
    <property type="molecule type" value="Genomic_DNA"/>
</dbReference>
<dbReference type="AlphaFoldDB" id="A0A0V0YTY5"/>
<comment type="caution">
    <text evidence="1">The sequence shown here is derived from an EMBL/GenBank/DDBJ whole genome shotgun (WGS) entry which is preliminary data.</text>
</comment>
<feature type="non-terminal residue" evidence="1">
    <location>
        <position position="1"/>
    </location>
</feature>
<reference evidence="1 2" key="1">
    <citation type="submission" date="2015-01" db="EMBL/GenBank/DDBJ databases">
        <title>Evolution of Trichinella species and genotypes.</title>
        <authorList>
            <person name="Korhonen P.K."/>
            <person name="Edoardo P."/>
            <person name="Giuseppe L.R."/>
            <person name="Gasser R.B."/>
        </authorList>
    </citation>
    <scope>NUCLEOTIDE SEQUENCE [LARGE SCALE GENOMIC DNA]</scope>
    <source>
        <strain evidence="1">ISS3</strain>
    </source>
</reference>
<dbReference type="Proteomes" id="UP000054776">
    <property type="component" value="Unassembled WGS sequence"/>
</dbReference>
<protein>
    <submittedName>
        <fullName evidence="1">Uncharacterized protein</fullName>
    </submittedName>
</protein>
<dbReference type="OrthoDB" id="5914029at2759"/>
<evidence type="ECO:0000313" key="2">
    <source>
        <dbReference type="Proteomes" id="UP000054776"/>
    </source>
</evidence>
<feature type="non-terminal residue" evidence="1">
    <location>
        <position position="68"/>
    </location>
</feature>